<feature type="transmembrane region" description="Helical" evidence="5">
    <location>
        <begin position="6"/>
        <end position="22"/>
    </location>
</feature>
<sequence>MFVDALGYAAGGITAICFLPQIHQTLKSRSASDVSLWMLLLTLLSVLLYEIYAALLGLWPVVIMNGVFFLLVMFELILKIRFSASPSTEQDSTATR</sequence>
<dbReference type="AlphaFoldDB" id="A0A3B0SNK3"/>
<proteinExistence type="predicted"/>
<keyword evidence="3 5" id="KW-1133">Transmembrane helix</keyword>
<keyword evidence="2 5" id="KW-0812">Transmembrane</keyword>
<feature type="transmembrane region" description="Helical" evidence="5">
    <location>
        <begin position="58"/>
        <end position="78"/>
    </location>
</feature>
<comment type="subcellular location">
    <subcellularLocation>
        <location evidence="1">Membrane</location>
        <topology evidence="1">Multi-pass membrane protein</topology>
    </subcellularLocation>
</comment>
<dbReference type="Gene3D" id="1.20.1280.290">
    <property type="match status" value="1"/>
</dbReference>
<feature type="transmembrane region" description="Helical" evidence="5">
    <location>
        <begin position="34"/>
        <end position="52"/>
    </location>
</feature>
<dbReference type="Pfam" id="PF04193">
    <property type="entry name" value="PQ-loop"/>
    <property type="match status" value="1"/>
</dbReference>
<evidence type="ECO:0000256" key="1">
    <source>
        <dbReference type="ARBA" id="ARBA00004141"/>
    </source>
</evidence>
<evidence type="ECO:0000256" key="4">
    <source>
        <dbReference type="ARBA" id="ARBA00023136"/>
    </source>
</evidence>
<dbReference type="EMBL" id="UOEH01000556">
    <property type="protein sequence ID" value="VAW07048.1"/>
    <property type="molecule type" value="Genomic_DNA"/>
</dbReference>
<keyword evidence="4 5" id="KW-0472">Membrane</keyword>
<accession>A0A3B0SNK3</accession>
<evidence type="ECO:0000256" key="3">
    <source>
        <dbReference type="ARBA" id="ARBA00022989"/>
    </source>
</evidence>
<protein>
    <recommendedName>
        <fullName evidence="7">PQ loop repeat</fullName>
    </recommendedName>
</protein>
<evidence type="ECO:0000313" key="6">
    <source>
        <dbReference type="EMBL" id="VAW07048.1"/>
    </source>
</evidence>
<name>A0A3B0SNK3_9ZZZZ</name>
<evidence type="ECO:0008006" key="7">
    <source>
        <dbReference type="Google" id="ProtNLM"/>
    </source>
</evidence>
<gene>
    <name evidence="6" type="ORF">MNBD_ALPHA05-1956</name>
</gene>
<organism evidence="6">
    <name type="scientific">hydrothermal vent metagenome</name>
    <dbReference type="NCBI Taxonomy" id="652676"/>
    <lineage>
        <taxon>unclassified sequences</taxon>
        <taxon>metagenomes</taxon>
        <taxon>ecological metagenomes</taxon>
    </lineage>
</organism>
<evidence type="ECO:0000256" key="5">
    <source>
        <dbReference type="SAM" id="Phobius"/>
    </source>
</evidence>
<evidence type="ECO:0000256" key="2">
    <source>
        <dbReference type="ARBA" id="ARBA00022692"/>
    </source>
</evidence>
<dbReference type="InterPro" id="IPR006603">
    <property type="entry name" value="PQ-loop_rpt"/>
</dbReference>
<reference evidence="6" key="1">
    <citation type="submission" date="2018-06" db="EMBL/GenBank/DDBJ databases">
        <authorList>
            <person name="Zhirakovskaya E."/>
        </authorList>
    </citation>
    <scope>NUCLEOTIDE SEQUENCE</scope>
</reference>
<dbReference type="GO" id="GO:0016020">
    <property type="term" value="C:membrane"/>
    <property type="evidence" value="ECO:0007669"/>
    <property type="project" value="UniProtKB-SubCell"/>
</dbReference>